<evidence type="ECO:0000313" key="3">
    <source>
        <dbReference type="EMBL" id="OIJ65798.1"/>
    </source>
</evidence>
<name>A0A1J4NXD4_9ACTN</name>
<keyword evidence="1" id="KW-0963">Cytoplasm</keyword>
<proteinExistence type="predicted"/>
<dbReference type="Gene3D" id="3.40.47.10">
    <property type="match status" value="2"/>
</dbReference>
<dbReference type="OrthoDB" id="7055207at2"/>
<evidence type="ECO:0000313" key="4">
    <source>
        <dbReference type="Proteomes" id="UP000034196"/>
    </source>
</evidence>
<dbReference type="InterPro" id="IPR016039">
    <property type="entry name" value="Thiolase-like"/>
</dbReference>
<organism evidence="3 4">
    <name type="scientific">Streptomyces mangrovisoli</name>
    <dbReference type="NCBI Taxonomy" id="1428628"/>
    <lineage>
        <taxon>Bacteria</taxon>
        <taxon>Bacillati</taxon>
        <taxon>Actinomycetota</taxon>
        <taxon>Actinomycetes</taxon>
        <taxon>Kitasatosporales</taxon>
        <taxon>Streptomycetaceae</taxon>
        <taxon>Streptomyces</taxon>
    </lineage>
</organism>
<dbReference type="PANTHER" id="PTHR34069">
    <property type="entry name" value="3-OXOACYL-[ACYL-CARRIER-PROTEIN] SYNTHASE 3"/>
    <property type="match status" value="1"/>
</dbReference>
<accession>A0A1J4NXD4</accession>
<evidence type="ECO:0000256" key="1">
    <source>
        <dbReference type="ARBA" id="ARBA00022490"/>
    </source>
</evidence>
<dbReference type="CDD" id="cd00827">
    <property type="entry name" value="init_cond_enzymes"/>
    <property type="match status" value="1"/>
</dbReference>
<dbReference type="SUPFAM" id="SSF53901">
    <property type="entry name" value="Thiolase-like"/>
    <property type="match status" value="1"/>
</dbReference>
<dbReference type="EMBL" id="LAVA02000049">
    <property type="protein sequence ID" value="OIJ65798.1"/>
    <property type="molecule type" value="Genomic_DNA"/>
</dbReference>
<dbReference type="STRING" id="1428628.WN71_021340"/>
<dbReference type="GO" id="GO:0004315">
    <property type="term" value="F:3-oxoacyl-[acyl-carrier-protein] synthase activity"/>
    <property type="evidence" value="ECO:0007669"/>
    <property type="project" value="InterPro"/>
</dbReference>
<dbReference type="PROSITE" id="PS00018">
    <property type="entry name" value="EF_HAND_1"/>
    <property type="match status" value="1"/>
</dbReference>
<feature type="domain" description="Beta-ketoacyl-[acyl-carrier-protein] synthase III N-terminal" evidence="2">
    <location>
        <begin position="109"/>
        <end position="182"/>
    </location>
</feature>
<evidence type="ECO:0000259" key="2">
    <source>
        <dbReference type="Pfam" id="PF08545"/>
    </source>
</evidence>
<dbReference type="GO" id="GO:0044550">
    <property type="term" value="P:secondary metabolite biosynthetic process"/>
    <property type="evidence" value="ECO:0007669"/>
    <property type="project" value="TreeGrafter"/>
</dbReference>
<protein>
    <recommendedName>
        <fullName evidence="2">Beta-ketoacyl-[acyl-carrier-protein] synthase III N-terminal domain-containing protein</fullName>
    </recommendedName>
</protein>
<keyword evidence="4" id="KW-1185">Reference proteome</keyword>
<sequence length="348" mass="37156">MRFSDGLTIRAAVTWLPETTESAYALVADGLLDPDDPASAGVVEVPVSHDTSAPDMAVLAGRKALSQTGVEAADIGLLLHGWIYHQGHDFWSPAHYVADNLGATAAVPFGVQQMCHAGAMALHTAAVQLCADPSLGTALVTTADRFASQGFDRWRGDYQVAYGDGATAAVLDRSGHGLRLVAHAVRAAPEMESMYRGDDAFSPAPLAHSRPIDIRRTKRAFLEAGGMDRFAKTGPEAVRDVLLRALQESGLAPDDPRIRCVALPRLGPKVLELMYLPVVRQLLRAAPRHFGSRTGHLGCGDVVANLADIDRENLLEPGEFALVLTGGGGFTWSCLVVQKPGERRGARR</sequence>
<dbReference type="InterPro" id="IPR013751">
    <property type="entry name" value="ACP_syn_III_N"/>
</dbReference>
<reference evidence="3" key="1">
    <citation type="submission" date="2016-10" db="EMBL/GenBank/DDBJ databases">
        <title>Genome sequence of Streptomyces mangrovisoli MUSC 149.</title>
        <authorList>
            <person name="Lee L.-H."/>
            <person name="Ser H.-L."/>
        </authorList>
    </citation>
    <scope>NUCLEOTIDE SEQUENCE [LARGE SCALE GENOMIC DNA]</scope>
    <source>
        <strain evidence="3">MUSC 149</strain>
    </source>
</reference>
<dbReference type="AlphaFoldDB" id="A0A1J4NXD4"/>
<comment type="caution">
    <text evidence="3">The sequence shown here is derived from an EMBL/GenBank/DDBJ whole genome shotgun (WGS) entry which is preliminary data.</text>
</comment>
<dbReference type="PANTHER" id="PTHR34069:SF2">
    <property type="entry name" value="BETA-KETOACYL-[ACYL-CARRIER-PROTEIN] SYNTHASE III"/>
    <property type="match status" value="1"/>
</dbReference>
<dbReference type="GO" id="GO:0006633">
    <property type="term" value="P:fatty acid biosynthetic process"/>
    <property type="evidence" value="ECO:0007669"/>
    <property type="project" value="InterPro"/>
</dbReference>
<gene>
    <name evidence="3" type="ORF">WN71_021340</name>
</gene>
<dbReference type="RefSeq" id="WP_046589121.1">
    <property type="nucleotide sequence ID" value="NZ_LAVA02000049.1"/>
</dbReference>
<dbReference type="Pfam" id="PF08545">
    <property type="entry name" value="ACP_syn_III"/>
    <property type="match status" value="1"/>
</dbReference>
<dbReference type="InterPro" id="IPR018247">
    <property type="entry name" value="EF_Hand_1_Ca_BS"/>
</dbReference>
<dbReference type="Proteomes" id="UP000034196">
    <property type="component" value="Unassembled WGS sequence"/>
</dbReference>